<evidence type="ECO:0000313" key="4">
    <source>
        <dbReference type="Proteomes" id="UP000075635"/>
    </source>
</evidence>
<dbReference type="CDD" id="cd06578">
    <property type="entry name" value="HemD"/>
    <property type="match status" value="1"/>
</dbReference>
<organism evidence="3 4">
    <name type="scientific">Sorangium cellulosum</name>
    <name type="common">Polyangium cellulosum</name>
    <dbReference type="NCBI Taxonomy" id="56"/>
    <lineage>
        <taxon>Bacteria</taxon>
        <taxon>Pseudomonadati</taxon>
        <taxon>Myxococcota</taxon>
        <taxon>Polyangia</taxon>
        <taxon>Polyangiales</taxon>
        <taxon>Polyangiaceae</taxon>
        <taxon>Sorangium</taxon>
    </lineage>
</organism>
<reference evidence="3 4" key="1">
    <citation type="submission" date="2014-02" db="EMBL/GenBank/DDBJ databases">
        <title>The small core and large imbalanced accessory genome model reveals a collaborative survival strategy of Sorangium cellulosum strains in nature.</title>
        <authorList>
            <person name="Han K."/>
            <person name="Peng R."/>
            <person name="Blom J."/>
            <person name="Li Y.-Z."/>
        </authorList>
    </citation>
    <scope>NUCLEOTIDE SEQUENCE [LARGE SCALE GENOMIC DNA]</scope>
    <source>
        <strain evidence="3 4">So0011-07</strain>
    </source>
</reference>
<feature type="domain" description="Tetrapyrrole biosynthesis uroporphyrinogen III synthase" evidence="2">
    <location>
        <begin position="35"/>
        <end position="296"/>
    </location>
</feature>
<dbReference type="EMBL" id="JEMB01002045">
    <property type="protein sequence ID" value="KYF83806.1"/>
    <property type="molecule type" value="Genomic_DNA"/>
</dbReference>
<dbReference type="SUPFAM" id="SSF69618">
    <property type="entry name" value="HemD-like"/>
    <property type="match status" value="1"/>
</dbReference>
<evidence type="ECO:0000313" key="3">
    <source>
        <dbReference type="EMBL" id="KYF83806.1"/>
    </source>
</evidence>
<dbReference type="Proteomes" id="UP000075635">
    <property type="component" value="Unassembled WGS sequence"/>
</dbReference>
<dbReference type="Pfam" id="PF02602">
    <property type="entry name" value="HEM4"/>
    <property type="match status" value="1"/>
</dbReference>
<proteinExistence type="predicted"/>
<sequence>MSTPTPPLNDRLYRPASPDFAGRRVISFESRRAAEMASLIQRYGGVPVTAPTLREVPIERNERALDFARRLAGAELDLVILLTGVGTRALVAEAAPALEPGQGDGGAPARDGETDAQGVSLMAAALSSVQLVVRGPKPAAALRELGLTRFITVPEPNTWREILDVVSALGDLSGKRIAVQEHGAPSHELYAGLEAAGASVTPVPVYRWALPEDTTALRQALRLLADGGAAITLFTSRAQVEHALLVAAEEGLVDPLRAGLARGVVASIGPVCTEALRAEGIEPDFEPEHPKMGHLVKAAAARAGEVLARKGNQADGPAPAQSSPSS</sequence>
<dbReference type="InterPro" id="IPR003754">
    <property type="entry name" value="4pyrrol_synth_uPrphyn_synth"/>
</dbReference>
<dbReference type="InterPro" id="IPR039793">
    <property type="entry name" value="UROS/Hem4"/>
</dbReference>
<comment type="caution">
    <text evidence="3">The sequence shown here is derived from an EMBL/GenBank/DDBJ whole genome shotgun (WGS) entry which is preliminary data.</text>
</comment>
<protein>
    <submittedName>
        <fullName evidence="3">Transcriptional regulator</fullName>
    </submittedName>
</protein>
<evidence type="ECO:0000259" key="2">
    <source>
        <dbReference type="Pfam" id="PF02602"/>
    </source>
</evidence>
<gene>
    <name evidence="3" type="ORF">BE17_50530</name>
</gene>
<dbReference type="GO" id="GO:0006780">
    <property type="term" value="P:uroporphyrinogen III biosynthetic process"/>
    <property type="evidence" value="ECO:0007669"/>
    <property type="project" value="InterPro"/>
</dbReference>
<dbReference type="GO" id="GO:0004852">
    <property type="term" value="F:uroporphyrinogen-III synthase activity"/>
    <property type="evidence" value="ECO:0007669"/>
    <property type="project" value="InterPro"/>
</dbReference>
<dbReference type="AlphaFoldDB" id="A0A150RUL6"/>
<name>A0A150RUL6_SORCE</name>
<evidence type="ECO:0000256" key="1">
    <source>
        <dbReference type="SAM" id="MobiDB-lite"/>
    </source>
</evidence>
<feature type="region of interest" description="Disordered" evidence="1">
    <location>
        <begin position="306"/>
        <end position="326"/>
    </location>
</feature>
<dbReference type="InterPro" id="IPR036108">
    <property type="entry name" value="4pyrrol_syn_uPrphyn_synt_sf"/>
</dbReference>
<dbReference type="PANTHER" id="PTHR40082">
    <property type="entry name" value="BLR5956 PROTEIN"/>
    <property type="match status" value="1"/>
</dbReference>
<dbReference type="Gene3D" id="3.40.50.10090">
    <property type="match status" value="2"/>
</dbReference>
<accession>A0A150RUL6</accession>
<dbReference type="PANTHER" id="PTHR40082:SF1">
    <property type="entry name" value="BLR5956 PROTEIN"/>
    <property type="match status" value="1"/>
</dbReference>